<dbReference type="OrthoDB" id="10059102at2759"/>
<dbReference type="SUPFAM" id="SSF50494">
    <property type="entry name" value="Trypsin-like serine proteases"/>
    <property type="match status" value="1"/>
</dbReference>
<evidence type="ECO:0000259" key="7">
    <source>
        <dbReference type="PROSITE" id="PS50240"/>
    </source>
</evidence>
<dbReference type="FunCoup" id="A0A8I3PCN2">
    <property type="interactions" value="10"/>
</dbReference>
<dbReference type="GO" id="GO:0004252">
    <property type="term" value="F:serine-type endopeptidase activity"/>
    <property type="evidence" value="ECO:0007669"/>
    <property type="project" value="UniProtKB-EC"/>
</dbReference>
<dbReference type="InterPro" id="IPR001254">
    <property type="entry name" value="Trypsin_dom"/>
</dbReference>
<dbReference type="Proteomes" id="UP000805418">
    <property type="component" value="Chromosome 1"/>
</dbReference>
<dbReference type="InterPro" id="IPR001314">
    <property type="entry name" value="Peptidase_S1A"/>
</dbReference>
<dbReference type="InterPro" id="IPR009003">
    <property type="entry name" value="Peptidase_S1_PA"/>
</dbReference>
<keyword evidence="9" id="KW-1185">Reference proteome</keyword>
<comment type="function">
    <text evidence="4">Tryptase is the major neutral protease present in mast cells and is secreted upon the coupled activation-degranulation response of this cell type.</text>
</comment>
<protein>
    <recommendedName>
        <fullName evidence="5">tryptase</fullName>
        <ecNumber evidence="5">3.4.21.59</ecNumber>
    </recommendedName>
</protein>
<reference evidence="8" key="1">
    <citation type="submission" date="2020-03" db="EMBL/GenBank/DDBJ databases">
        <title>Long-read based genome assembly of a Labrador retriever dog.</title>
        <authorList>
            <person name="Eory L."/>
            <person name="Zhang W."/>
            <person name="Schoenebeck J."/>
        </authorList>
    </citation>
    <scope>NUCLEOTIDE SEQUENCE [LARGE SCALE GENOMIC DNA]</scope>
    <source>
        <strain evidence="8">Labrador retriever</strain>
    </source>
</reference>
<comment type="catalytic activity">
    <reaction evidence="3">
        <text>Preferential cleavage: Arg-|-Xaa, Lys-|-Xaa, but with more restricted specificity than trypsin.</text>
        <dbReference type="EC" id="3.4.21.59"/>
    </reaction>
</comment>
<reference evidence="8" key="3">
    <citation type="submission" date="2025-09" db="UniProtKB">
        <authorList>
            <consortium name="Ensembl"/>
        </authorList>
    </citation>
    <scope>IDENTIFICATION</scope>
    <source>
        <strain evidence="8">Boxer</strain>
    </source>
</reference>
<dbReference type="Gene3D" id="2.40.10.10">
    <property type="entry name" value="Trypsin-like serine proteases"/>
    <property type="match status" value="1"/>
</dbReference>
<proteinExistence type="predicted"/>
<dbReference type="AlphaFoldDB" id="A0A8I3PCN2"/>
<dbReference type="PANTHER" id="PTHR24253:SF42">
    <property type="entry name" value="PROTEASE, SERINE 47"/>
    <property type="match status" value="1"/>
</dbReference>
<dbReference type="InterPro" id="IPR043504">
    <property type="entry name" value="Peptidase_S1_PA_chymotrypsin"/>
</dbReference>
<comment type="subunit">
    <text evidence="1">Homotetramer.</text>
</comment>
<name>A0A8I3PCN2_CANLF</name>
<feature type="region of interest" description="Disordered" evidence="6">
    <location>
        <begin position="55"/>
        <end position="98"/>
    </location>
</feature>
<evidence type="ECO:0000256" key="3">
    <source>
        <dbReference type="ARBA" id="ARBA00050838"/>
    </source>
</evidence>
<dbReference type="PRINTS" id="PR00722">
    <property type="entry name" value="CHYMOTRYPSIN"/>
</dbReference>
<dbReference type="GeneTree" id="ENSGT00940000157345"/>
<reference evidence="8" key="2">
    <citation type="submission" date="2025-08" db="UniProtKB">
        <authorList>
            <consortium name="Ensembl"/>
        </authorList>
    </citation>
    <scope>IDENTIFICATION</scope>
    <source>
        <strain evidence="8">Boxer</strain>
    </source>
</reference>
<dbReference type="Pfam" id="PF00089">
    <property type="entry name" value="Trypsin"/>
    <property type="match status" value="1"/>
</dbReference>
<dbReference type="Ensembl" id="ENSCAFT00845037581.1">
    <property type="protein sequence ID" value="ENSCAFP00845029444.1"/>
    <property type="gene ID" value="ENSCAFG00845021184.1"/>
</dbReference>
<evidence type="ECO:0000256" key="6">
    <source>
        <dbReference type="SAM" id="MobiDB-lite"/>
    </source>
</evidence>
<evidence type="ECO:0000313" key="8">
    <source>
        <dbReference type="Ensembl" id="ENSCAFP00845029444.1"/>
    </source>
</evidence>
<dbReference type="PANTHER" id="PTHR24253">
    <property type="entry name" value="TRANSMEMBRANE PROTEASE SERINE"/>
    <property type="match status" value="1"/>
</dbReference>
<feature type="compositionally biased region" description="Gly residues" evidence="6">
    <location>
        <begin position="55"/>
        <end position="72"/>
    </location>
</feature>
<dbReference type="GO" id="GO:0008236">
    <property type="term" value="F:serine-type peptidase activity"/>
    <property type="evidence" value="ECO:0000318"/>
    <property type="project" value="GO_Central"/>
</dbReference>
<evidence type="ECO:0000256" key="5">
    <source>
        <dbReference type="ARBA" id="ARBA00066748"/>
    </source>
</evidence>
<dbReference type="CDD" id="cd00190">
    <property type="entry name" value="Tryp_SPc"/>
    <property type="match status" value="1"/>
</dbReference>
<dbReference type="InterPro" id="IPR033116">
    <property type="entry name" value="TRYPSIN_SER"/>
</dbReference>
<keyword evidence="2" id="KW-1015">Disulfide bond</keyword>
<evidence type="ECO:0000256" key="4">
    <source>
        <dbReference type="ARBA" id="ARBA00054350"/>
    </source>
</evidence>
<evidence type="ECO:0000313" key="9">
    <source>
        <dbReference type="Proteomes" id="UP000805418"/>
    </source>
</evidence>
<organism evidence="8 9">
    <name type="scientific">Canis lupus familiaris</name>
    <name type="common">Dog</name>
    <name type="synonym">Canis familiaris</name>
    <dbReference type="NCBI Taxonomy" id="9615"/>
    <lineage>
        <taxon>Eukaryota</taxon>
        <taxon>Metazoa</taxon>
        <taxon>Chordata</taxon>
        <taxon>Craniata</taxon>
        <taxon>Vertebrata</taxon>
        <taxon>Euteleostomi</taxon>
        <taxon>Mammalia</taxon>
        <taxon>Eutheria</taxon>
        <taxon>Laurasiatheria</taxon>
        <taxon>Carnivora</taxon>
        <taxon>Caniformia</taxon>
        <taxon>Canidae</taxon>
        <taxon>Canis</taxon>
    </lineage>
</organism>
<accession>A0A8I3PCN2</accession>
<feature type="domain" description="Peptidase S1" evidence="7">
    <location>
        <begin position="201"/>
        <end position="444"/>
    </location>
</feature>
<feature type="compositionally biased region" description="Low complexity" evidence="6">
    <location>
        <begin position="122"/>
        <end position="138"/>
    </location>
</feature>
<dbReference type="FunFam" id="2.40.10.10:FF:000039">
    <property type="entry name" value="Brain-specific serine protease 4"/>
    <property type="match status" value="1"/>
</dbReference>
<feature type="region of interest" description="Disordered" evidence="6">
    <location>
        <begin position="110"/>
        <end position="138"/>
    </location>
</feature>
<dbReference type="EC" id="3.4.21.59" evidence="5"/>
<dbReference type="SMART" id="SM00020">
    <property type="entry name" value="Tryp_SPc"/>
    <property type="match status" value="1"/>
</dbReference>
<feature type="region of interest" description="Disordered" evidence="6">
    <location>
        <begin position="446"/>
        <end position="465"/>
    </location>
</feature>
<sequence>MPGAAGQEVSPEGQDQVWRGVQAWVQAGLWSGQGQYPELGGDGAGVWKAVGWGQGQGLGSGRGQGTGSGQSGQAGVSGPHDGYRGTGAPRPRLAGGSALASAAVRGHARVLAGDLPRPGPRSRPGCGPGARAAGGRNAAVGAGSRYVRRRLGAEGFPEGWGSGGFIFSLRLPTWRPWDTPNPHTGSHRPHLCGKPKVTGRIFGGRNVLAGQWPWQASLLYQRSHLCGAVLIDSLWLVSTAHCFLNKSHDPADYQVLLGSTQLYQHTQHTQEISLSRIIVHPDFEKRHPFGSDIVMLQLHLPLNFTPYIAPACLPSPGMQLSGNLSCWITGWGMLSEDKQLHSPFRLQEGKVGLVGNELCNVLYRQRLSKSAAYSVQDEMLCAGDFSTGKAICQGDSGGPLVCELPTAWVLVGLASWGFDCRHPIYPSVFTRVGYFSDWIHEIQMLTPPPDPTSAPQTPFPGQHLSTASSSGHPAALVPPQTWLLLLCAFRDPQ</sequence>
<dbReference type="PROSITE" id="PS00135">
    <property type="entry name" value="TRYPSIN_SER"/>
    <property type="match status" value="1"/>
</dbReference>
<dbReference type="GO" id="GO:0006508">
    <property type="term" value="P:proteolysis"/>
    <property type="evidence" value="ECO:0007669"/>
    <property type="project" value="InterPro"/>
</dbReference>
<gene>
    <name evidence="8" type="primary">LOC476356</name>
</gene>
<evidence type="ECO:0000256" key="1">
    <source>
        <dbReference type="ARBA" id="ARBA00011881"/>
    </source>
</evidence>
<dbReference type="GO" id="GO:0005886">
    <property type="term" value="C:plasma membrane"/>
    <property type="evidence" value="ECO:0000318"/>
    <property type="project" value="GO_Central"/>
</dbReference>
<dbReference type="PROSITE" id="PS50240">
    <property type="entry name" value="TRYPSIN_DOM"/>
    <property type="match status" value="1"/>
</dbReference>
<evidence type="ECO:0000256" key="2">
    <source>
        <dbReference type="ARBA" id="ARBA00023157"/>
    </source>
</evidence>